<dbReference type="EMBL" id="CM023483">
    <property type="protein sequence ID" value="KAH6937146.1"/>
    <property type="molecule type" value="Genomic_DNA"/>
</dbReference>
<proteinExistence type="predicted"/>
<organism evidence="1 2">
    <name type="scientific">Hyalomma asiaticum</name>
    <name type="common">Tick</name>
    <dbReference type="NCBI Taxonomy" id="266040"/>
    <lineage>
        <taxon>Eukaryota</taxon>
        <taxon>Metazoa</taxon>
        <taxon>Ecdysozoa</taxon>
        <taxon>Arthropoda</taxon>
        <taxon>Chelicerata</taxon>
        <taxon>Arachnida</taxon>
        <taxon>Acari</taxon>
        <taxon>Parasitiformes</taxon>
        <taxon>Ixodida</taxon>
        <taxon>Ixodoidea</taxon>
        <taxon>Ixodidae</taxon>
        <taxon>Hyalomminae</taxon>
        <taxon>Hyalomma</taxon>
    </lineage>
</organism>
<protein>
    <submittedName>
        <fullName evidence="1">Uncharacterized protein</fullName>
    </submittedName>
</protein>
<evidence type="ECO:0000313" key="2">
    <source>
        <dbReference type="Proteomes" id="UP000821845"/>
    </source>
</evidence>
<accession>A0ACB7ST72</accession>
<gene>
    <name evidence="1" type="ORF">HPB50_025792</name>
</gene>
<name>A0ACB7ST72_HYAAI</name>
<keyword evidence="2" id="KW-1185">Reference proteome</keyword>
<sequence>MRLRKFVEAYDSHTAAKMSGDASTVEVEHHNALNAQKVGRASRCCNALKRASSVQVTSVAGTTHREHSKEEQRHRGGQPWQQVKRHSPSATGPPTCHVVQSSAPLCVRVASFRNRKAAW</sequence>
<reference evidence="1" key="1">
    <citation type="submission" date="2020-05" db="EMBL/GenBank/DDBJ databases">
        <title>Large-scale comparative analyses of tick genomes elucidate their genetic diversity and vector capacities.</title>
        <authorList>
            <person name="Jia N."/>
            <person name="Wang J."/>
            <person name="Shi W."/>
            <person name="Du L."/>
            <person name="Sun Y."/>
            <person name="Zhan W."/>
            <person name="Jiang J."/>
            <person name="Wang Q."/>
            <person name="Zhang B."/>
            <person name="Ji P."/>
            <person name="Sakyi L.B."/>
            <person name="Cui X."/>
            <person name="Yuan T."/>
            <person name="Jiang B."/>
            <person name="Yang W."/>
            <person name="Lam T.T.-Y."/>
            <person name="Chang Q."/>
            <person name="Ding S."/>
            <person name="Wang X."/>
            <person name="Zhu J."/>
            <person name="Ruan X."/>
            <person name="Zhao L."/>
            <person name="Wei J."/>
            <person name="Que T."/>
            <person name="Du C."/>
            <person name="Cheng J."/>
            <person name="Dai P."/>
            <person name="Han X."/>
            <person name="Huang E."/>
            <person name="Gao Y."/>
            <person name="Liu J."/>
            <person name="Shao H."/>
            <person name="Ye R."/>
            <person name="Li L."/>
            <person name="Wei W."/>
            <person name="Wang X."/>
            <person name="Wang C."/>
            <person name="Yang T."/>
            <person name="Huo Q."/>
            <person name="Li W."/>
            <person name="Guo W."/>
            <person name="Chen H."/>
            <person name="Zhou L."/>
            <person name="Ni X."/>
            <person name="Tian J."/>
            <person name="Zhou Y."/>
            <person name="Sheng Y."/>
            <person name="Liu T."/>
            <person name="Pan Y."/>
            <person name="Xia L."/>
            <person name="Li J."/>
            <person name="Zhao F."/>
            <person name="Cao W."/>
        </authorList>
    </citation>
    <scope>NUCLEOTIDE SEQUENCE</scope>
    <source>
        <strain evidence="1">Hyas-2018</strain>
    </source>
</reference>
<dbReference type="Proteomes" id="UP000821845">
    <property type="component" value="Chromosome 3"/>
</dbReference>
<comment type="caution">
    <text evidence="1">The sequence shown here is derived from an EMBL/GenBank/DDBJ whole genome shotgun (WGS) entry which is preliminary data.</text>
</comment>
<evidence type="ECO:0000313" key="1">
    <source>
        <dbReference type="EMBL" id="KAH6937146.1"/>
    </source>
</evidence>